<protein>
    <recommendedName>
        <fullName evidence="4">Calmodulin-lysine N-methyltransferase</fullName>
        <ecNumber evidence="3">2.1.1.60</ecNumber>
    </recommendedName>
</protein>
<dbReference type="PANTHER" id="PTHR13539">
    <property type="entry name" value="CALMODULIN-LYSINE N-METHYLTRANSFERASE"/>
    <property type="match status" value="1"/>
</dbReference>
<dbReference type="InterPro" id="IPR019410">
    <property type="entry name" value="Methyltransf_16"/>
</dbReference>
<dbReference type="AlphaFoldDB" id="A0A833QKK4"/>
<dbReference type="OrthoDB" id="413520at2759"/>
<keyword evidence="10" id="KW-1185">Reference proteome</keyword>
<dbReference type="PANTHER" id="PTHR13539:SF3">
    <property type="entry name" value="CALMODULIN-LYSINE N-METHYLTRANSFERASE"/>
    <property type="match status" value="1"/>
</dbReference>
<dbReference type="GO" id="GO:0005634">
    <property type="term" value="C:nucleus"/>
    <property type="evidence" value="ECO:0007669"/>
    <property type="project" value="UniProtKB-SubCell"/>
</dbReference>
<sequence length="96" mass="11093">MHNVDNNGELFGDTKVKSVILHWDQEIKLELENSFDVIVASDCTFFKEFHESLARVVKRLLKRSKASEAIFLGPKRGDSLHKFIERIRETGLNYDA</sequence>
<comment type="caution">
    <text evidence="9">The sequence shown here is derived from an EMBL/GenBank/DDBJ whole genome shotgun (WGS) entry which is preliminary data.</text>
</comment>
<keyword evidence="6 9" id="KW-0489">Methyltransferase</keyword>
<evidence type="ECO:0000256" key="5">
    <source>
        <dbReference type="ARBA" id="ARBA00022490"/>
    </source>
</evidence>
<keyword evidence="5" id="KW-0963">Cytoplasm</keyword>
<evidence type="ECO:0000256" key="8">
    <source>
        <dbReference type="ARBA" id="ARBA00023242"/>
    </source>
</evidence>
<dbReference type="GO" id="GO:0032259">
    <property type="term" value="P:methylation"/>
    <property type="evidence" value="ECO:0007669"/>
    <property type="project" value="UniProtKB-KW"/>
</dbReference>
<evidence type="ECO:0000256" key="7">
    <source>
        <dbReference type="ARBA" id="ARBA00022679"/>
    </source>
</evidence>
<evidence type="ECO:0000256" key="4">
    <source>
        <dbReference type="ARBA" id="ARBA00020594"/>
    </source>
</evidence>
<name>A0A833QKK4_9POAL</name>
<evidence type="ECO:0000256" key="1">
    <source>
        <dbReference type="ARBA" id="ARBA00004123"/>
    </source>
</evidence>
<evidence type="ECO:0000256" key="2">
    <source>
        <dbReference type="ARBA" id="ARBA00004496"/>
    </source>
</evidence>
<dbReference type="InterPro" id="IPR029063">
    <property type="entry name" value="SAM-dependent_MTases_sf"/>
</dbReference>
<evidence type="ECO:0000256" key="6">
    <source>
        <dbReference type="ARBA" id="ARBA00022603"/>
    </source>
</evidence>
<dbReference type="Gene3D" id="3.40.50.150">
    <property type="entry name" value="Vaccinia Virus protein VP39"/>
    <property type="match status" value="1"/>
</dbReference>
<comment type="subcellular location">
    <subcellularLocation>
        <location evidence="2">Cytoplasm</location>
    </subcellularLocation>
    <subcellularLocation>
        <location evidence="1">Nucleus</location>
    </subcellularLocation>
</comment>
<evidence type="ECO:0000256" key="3">
    <source>
        <dbReference type="ARBA" id="ARBA00011914"/>
    </source>
</evidence>
<dbReference type="InterPro" id="IPR025800">
    <property type="entry name" value="CaM-Lys-N-MeTrfase"/>
</dbReference>
<dbReference type="Pfam" id="PF10294">
    <property type="entry name" value="Methyltransf_16"/>
    <property type="match status" value="1"/>
</dbReference>
<dbReference type="GO" id="GO:0005737">
    <property type="term" value="C:cytoplasm"/>
    <property type="evidence" value="ECO:0007669"/>
    <property type="project" value="UniProtKB-SubCell"/>
</dbReference>
<dbReference type="Proteomes" id="UP000623129">
    <property type="component" value="Unassembled WGS sequence"/>
</dbReference>
<proteinExistence type="predicted"/>
<dbReference type="EC" id="2.1.1.60" evidence="3"/>
<evidence type="ECO:0000313" key="9">
    <source>
        <dbReference type="EMBL" id="KAF3324993.1"/>
    </source>
</evidence>
<reference evidence="9" key="1">
    <citation type="submission" date="2020-01" db="EMBL/GenBank/DDBJ databases">
        <title>Genome sequence of Kobresia littledalei, the first chromosome-level genome in the family Cyperaceae.</title>
        <authorList>
            <person name="Qu G."/>
        </authorList>
    </citation>
    <scope>NUCLEOTIDE SEQUENCE</scope>
    <source>
        <strain evidence="9">C.B.Clarke</strain>
        <tissue evidence="9">Leaf</tissue>
    </source>
</reference>
<gene>
    <name evidence="9" type="ORF">FCM35_KLT11150</name>
</gene>
<dbReference type="GO" id="GO:0018025">
    <property type="term" value="F:calmodulin-lysine N-methyltransferase activity"/>
    <property type="evidence" value="ECO:0007669"/>
    <property type="project" value="UniProtKB-EC"/>
</dbReference>
<keyword evidence="7 9" id="KW-0808">Transferase</keyword>
<accession>A0A833QKK4</accession>
<keyword evidence="8" id="KW-0539">Nucleus</keyword>
<dbReference type="EMBL" id="SWLB01000021">
    <property type="protein sequence ID" value="KAF3324993.1"/>
    <property type="molecule type" value="Genomic_DNA"/>
</dbReference>
<organism evidence="9 10">
    <name type="scientific">Carex littledalei</name>
    <dbReference type="NCBI Taxonomy" id="544730"/>
    <lineage>
        <taxon>Eukaryota</taxon>
        <taxon>Viridiplantae</taxon>
        <taxon>Streptophyta</taxon>
        <taxon>Embryophyta</taxon>
        <taxon>Tracheophyta</taxon>
        <taxon>Spermatophyta</taxon>
        <taxon>Magnoliopsida</taxon>
        <taxon>Liliopsida</taxon>
        <taxon>Poales</taxon>
        <taxon>Cyperaceae</taxon>
        <taxon>Cyperoideae</taxon>
        <taxon>Cariceae</taxon>
        <taxon>Carex</taxon>
        <taxon>Carex subgen. Euthyceras</taxon>
    </lineage>
</organism>
<evidence type="ECO:0000313" key="10">
    <source>
        <dbReference type="Proteomes" id="UP000623129"/>
    </source>
</evidence>